<organism evidence="2 3">
    <name type="scientific">Pseudoalteromonas luteoviolacea S4060-1</name>
    <dbReference type="NCBI Taxonomy" id="1365257"/>
    <lineage>
        <taxon>Bacteria</taxon>
        <taxon>Pseudomonadati</taxon>
        <taxon>Pseudomonadota</taxon>
        <taxon>Gammaproteobacteria</taxon>
        <taxon>Alteromonadales</taxon>
        <taxon>Pseudoalteromonadaceae</taxon>
        <taxon>Pseudoalteromonas</taxon>
    </lineage>
</organism>
<keyword evidence="1" id="KW-0732">Signal</keyword>
<dbReference type="RefSeq" id="WP_063380324.1">
    <property type="nucleotide sequence ID" value="NZ_AUXX01000008.1"/>
</dbReference>
<feature type="signal peptide" evidence="1">
    <location>
        <begin position="1"/>
        <end position="19"/>
    </location>
</feature>
<gene>
    <name evidence="2" type="ORF">N478_13800</name>
</gene>
<comment type="caution">
    <text evidence="2">The sequence shown here is derived from an EMBL/GenBank/DDBJ whole genome shotgun (WGS) entry which is preliminary data.</text>
</comment>
<evidence type="ECO:0000313" key="2">
    <source>
        <dbReference type="EMBL" id="KZN68733.1"/>
    </source>
</evidence>
<sequence>MKKTMLALATLLVSNSALAASNSLPANCEYGRHAPYDLEAHQVQGAVKSGLEVFGNPYNPVAWVEFLENMSDLLDSFDYLRVETPKHVLRGSSFRAKGNLFDRYAYVNFHNSEKGYTGRDKSNLDANSYHYMSFNKTHGYGLVWVTRGELCSAEGVWVQNKPTVSDRGLTASGGLITAKVNYSVDKYSKAAKDSKTPVKLTITARSDGYNTRSSKTFTTTRTSGHYTLPIPAHAGGGIYDIKVTVHDGNYHQTLDMGSTWVKGPSVPPCEGCLEL</sequence>
<dbReference type="Proteomes" id="UP000076661">
    <property type="component" value="Unassembled WGS sequence"/>
</dbReference>
<accession>A0A167NSW0</accession>
<dbReference type="AlphaFoldDB" id="A0A167NSW0"/>
<proteinExistence type="predicted"/>
<evidence type="ECO:0000256" key="1">
    <source>
        <dbReference type="SAM" id="SignalP"/>
    </source>
</evidence>
<dbReference type="EMBL" id="AUXX01000008">
    <property type="protein sequence ID" value="KZN68733.1"/>
    <property type="molecule type" value="Genomic_DNA"/>
</dbReference>
<evidence type="ECO:0000313" key="3">
    <source>
        <dbReference type="Proteomes" id="UP000076661"/>
    </source>
</evidence>
<feature type="chain" id="PRO_5007890817" evidence="1">
    <location>
        <begin position="20"/>
        <end position="275"/>
    </location>
</feature>
<protein>
    <submittedName>
        <fullName evidence="2">Uncharacterized protein</fullName>
    </submittedName>
</protein>
<dbReference type="PATRIC" id="fig|1365257.3.peg.1160"/>
<reference evidence="2 3" key="1">
    <citation type="submission" date="2013-07" db="EMBL/GenBank/DDBJ databases">
        <title>Comparative Genomic and Metabolomic Analysis of Twelve Strains of Pseudoalteromonas luteoviolacea.</title>
        <authorList>
            <person name="Vynne N.G."/>
            <person name="Mansson M."/>
            <person name="Gram L."/>
        </authorList>
    </citation>
    <scope>NUCLEOTIDE SEQUENCE [LARGE SCALE GENOMIC DNA]</scope>
    <source>
        <strain evidence="2 3">S4060-1</strain>
    </source>
</reference>
<name>A0A167NSW0_9GAMM</name>